<gene>
    <name evidence="3" type="ORF">RCOM_0297080</name>
</gene>
<dbReference type="EMBL" id="EQ974026">
    <property type="protein sequence ID" value="EEF35274.1"/>
    <property type="molecule type" value="Genomic_DNA"/>
</dbReference>
<reference evidence="4" key="1">
    <citation type="journal article" date="2010" name="Nat. Biotechnol.">
        <title>Draft genome sequence of the oilseed species Ricinus communis.</title>
        <authorList>
            <person name="Chan A.P."/>
            <person name="Crabtree J."/>
            <person name="Zhao Q."/>
            <person name="Lorenzi H."/>
            <person name="Orvis J."/>
            <person name="Puiu D."/>
            <person name="Melake-Berhan A."/>
            <person name="Jones K.M."/>
            <person name="Redman J."/>
            <person name="Chen G."/>
            <person name="Cahoon E.B."/>
            <person name="Gedil M."/>
            <person name="Stanke M."/>
            <person name="Haas B.J."/>
            <person name="Wortman J.R."/>
            <person name="Fraser-Liggett C.M."/>
            <person name="Ravel J."/>
            <person name="Rabinowicz P.D."/>
        </authorList>
    </citation>
    <scope>NUCLEOTIDE SEQUENCE [LARGE SCALE GENOMIC DNA]</scope>
    <source>
        <strain evidence="4">cv. Hale</strain>
    </source>
</reference>
<dbReference type="eggNOG" id="KOG4197">
    <property type="taxonomic scope" value="Eukaryota"/>
</dbReference>
<dbReference type="InterPro" id="IPR002885">
    <property type="entry name" value="PPR_rpt"/>
</dbReference>
<dbReference type="InterPro" id="IPR011990">
    <property type="entry name" value="TPR-like_helical_dom_sf"/>
</dbReference>
<evidence type="ECO:0000313" key="3">
    <source>
        <dbReference type="EMBL" id="EEF35274.1"/>
    </source>
</evidence>
<proteinExistence type="predicted"/>
<feature type="repeat" description="PPR" evidence="2">
    <location>
        <begin position="164"/>
        <end position="198"/>
    </location>
</feature>
<dbReference type="FunFam" id="1.25.40.10:FF:000144">
    <property type="entry name" value="Pentatricopeptide repeat-containing protein, mitochondrial"/>
    <property type="match status" value="1"/>
</dbReference>
<dbReference type="InterPro" id="IPR046960">
    <property type="entry name" value="PPR_At4g14850-like_plant"/>
</dbReference>
<dbReference type="GO" id="GO:0003723">
    <property type="term" value="F:RNA binding"/>
    <property type="evidence" value="ECO:0007669"/>
    <property type="project" value="InterPro"/>
</dbReference>
<dbReference type="Gene3D" id="1.25.40.10">
    <property type="entry name" value="Tetratricopeptide repeat domain"/>
    <property type="match status" value="2"/>
</dbReference>
<accession>B9SM92</accession>
<keyword evidence="1" id="KW-0677">Repeat</keyword>
<keyword evidence="4" id="KW-1185">Reference proteome</keyword>
<dbReference type="PANTHER" id="PTHR24015">
    <property type="entry name" value="OS07G0578800 PROTEIN-RELATED"/>
    <property type="match status" value="1"/>
</dbReference>
<protein>
    <submittedName>
        <fullName evidence="3">Pentatricopeptide repeat-containing protein, putative</fullName>
    </submittedName>
</protein>
<evidence type="ECO:0000313" key="4">
    <source>
        <dbReference type="Proteomes" id="UP000008311"/>
    </source>
</evidence>
<dbReference type="FunCoup" id="B9SM92">
    <property type="interactions" value="686"/>
</dbReference>
<dbReference type="GO" id="GO:0005739">
    <property type="term" value="C:mitochondrion"/>
    <property type="evidence" value="ECO:0000318"/>
    <property type="project" value="GO_Central"/>
</dbReference>
<evidence type="ECO:0000256" key="2">
    <source>
        <dbReference type="PROSITE-ProRule" id="PRU00708"/>
    </source>
</evidence>
<sequence length="412" mass="46356">MTTLLPKCRSLSHAKQHHSHLVTTGHFRFKISPSRSKLLQLYALSLNNLSVAIKTFYQIVTPSTADWNAILRALIQSTHPIDSFRWYRNMIRGLYKVDALTCTFVLKACARALACSESTQLHSHTVRKGFAADALLGTTLLDLYAKIGNLDSAQKVFDEMLVKVTASWTALIFGFAQGNKPSEALGLFKRMEVLGLKPDETTLLAALCACSQLGASKEGEKIHEFIKNQKLDLNVRVCNALIDMYAKCGSADKAYLVFESLGPNKTLVNWNTMVMAFAMHGDGVKALGLFKHMGQEGLIPDAKSYLAVLCACNYSGSVEEVKERWTSVDWLRETMTNRDVEKVVGVSYIEEKGVIRKFYDGDKSHKSWRKIYAKLREIRFKIKDREEDNRKHKFKNYLGIICSLDSPLLLSI</sequence>
<dbReference type="Pfam" id="PF01535">
    <property type="entry name" value="PPR"/>
    <property type="match status" value="4"/>
</dbReference>
<dbReference type="PANTHER" id="PTHR24015:SF1063">
    <property type="entry name" value="OS12G0156900 PROTEIN"/>
    <property type="match status" value="1"/>
</dbReference>
<dbReference type="AlphaFoldDB" id="B9SM92"/>
<dbReference type="Proteomes" id="UP000008311">
    <property type="component" value="Unassembled WGS sequence"/>
</dbReference>
<feature type="repeat" description="PPR" evidence="2">
    <location>
        <begin position="266"/>
        <end position="300"/>
    </location>
</feature>
<dbReference type="PROSITE" id="PS51375">
    <property type="entry name" value="PPR"/>
    <property type="match status" value="2"/>
</dbReference>
<name>B9SM92_RICCO</name>
<evidence type="ECO:0000256" key="1">
    <source>
        <dbReference type="ARBA" id="ARBA00022737"/>
    </source>
</evidence>
<dbReference type="NCBIfam" id="TIGR00756">
    <property type="entry name" value="PPR"/>
    <property type="match status" value="2"/>
</dbReference>
<dbReference type="GO" id="GO:0080156">
    <property type="term" value="P:mitochondrial mRNA modification"/>
    <property type="evidence" value="ECO:0000318"/>
    <property type="project" value="GO_Central"/>
</dbReference>
<dbReference type="FunFam" id="1.25.40.10:FF:000344">
    <property type="entry name" value="Pentatricopeptide repeat-containing protein"/>
    <property type="match status" value="1"/>
</dbReference>
<dbReference type="InParanoid" id="B9SM92"/>
<organism evidence="3 4">
    <name type="scientific">Ricinus communis</name>
    <name type="common">Castor bean</name>
    <dbReference type="NCBI Taxonomy" id="3988"/>
    <lineage>
        <taxon>Eukaryota</taxon>
        <taxon>Viridiplantae</taxon>
        <taxon>Streptophyta</taxon>
        <taxon>Embryophyta</taxon>
        <taxon>Tracheophyta</taxon>
        <taxon>Spermatophyta</taxon>
        <taxon>Magnoliopsida</taxon>
        <taxon>eudicotyledons</taxon>
        <taxon>Gunneridae</taxon>
        <taxon>Pentapetalae</taxon>
        <taxon>rosids</taxon>
        <taxon>fabids</taxon>
        <taxon>Malpighiales</taxon>
        <taxon>Euphorbiaceae</taxon>
        <taxon>Acalyphoideae</taxon>
        <taxon>Acalypheae</taxon>
        <taxon>Ricinus</taxon>
    </lineage>
</organism>